<dbReference type="Proteomes" id="UP000008864">
    <property type="component" value="Unassembled WGS sequence"/>
</dbReference>
<evidence type="ECO:0000256" key="1">
    <source>
        <dbReference type="SAM" id="MobiDB-lite"/>
    </source>
</evidence>
<protein>
    <submittedName>
        <fullName evidence="2">Uncharacterized protein</fullName>
    </submittedName>
</protein>
<dbReference type="AlphaFoldDB" id="A0A080WQR1"/>
<dbReference type="InParanoid" id="A0A080WQR1"/>
<dbReference type="GeneID" id="71777085"/>
<organism evidence="2 3">
    <name type="scientific">Trichophyton rubrum (strain ATCC MYA-4607 / CBS 118892)</name>
    <name type="common">Athlete's foot fungus</name>
    <dbReference type="NCBI Taxonomy" id="559305"/>
    <lineage>
        <taxon>Eukaryota</taxon>
        <taxon>Fungi</taxon>
        <taxon>Dikarya</taxon>
        <taxon>Ascomycota</taxon>
        <taxon>Pezizomycotina</taxon>
        <taxon>Eurotiomycetes</taxon>
        <taxon>Eurotiomycetidae</taxon>
        <taxon>Onygenales</taxon>
        <taxon>Arthrodermataceae</taxon>
        <taxon>Trichophyton</taxon>
    </lineage>
</organism>
<keyword evidence="3" id="KW-1185">Reference proteome</keyword>
<name>A0A080WQR1_TRIRC</name>
<dbReference type="VEuPathDB" id="FungiDB:TERG_11691"/>
<feature type="region of interest" description="Disordered" evidence="1">
    <location>
        <begin position="62"/>
        <end position="105"/>
    </location>
</feature>
<proteinExistence type="predicted"/>
<gene>
    <name evidence="2" type="ORF">TERG_11691</name>
</gene>
<evidence type="ECO:0000313" key="2">
    <source>
        <dbReference type="EMBL" id="KFL60533.1"/>
    </source>
</evidence>
<reference evidence="3" key="1">
    <citation type="journal article" date="2012" name="MBio">
        <title>Comparative genome analysis of Trichophyton rubrum and related dermatophytes reveals candidate genes involved in infection.</title>
        <authorList>
            <person name="Martinez D.A."/>
            <person name="Oliver B.G."/>
            <person name="Graeser Y."/>
            <person name="Goldberg J.M."/>
            <person name="Li W."/>
            <person name="Martinez-Rossi N.M."/>
            <person name="Monod M."/>
            <person name="Shelest E."/>
            <person name="Barton R.C."/>
            <person name="Birch E."/>
            <person name="Brakhage A.A."/>
            <person name="Chen Z."/>
            <person name="Gurr S.J."/>
            <person name="Heiman D."/>
            <person name="Heitman J."/>
            <person name="Kosti I."/>
            <person name="Rossi A."/>
            <person name="Saif S."/>
            <person name="Samalova M."/>
            <person name="Saunders C.W."/>
            <person name="Shea T."/>
            <person name="Summerbell R.C."/>
            <person name="Xu J."/>
            <person name="Young S."/>
            <person name="Zeng Q."/>
            <person name="Birren B.W."/>
            <person name="Cuomo C.A."/>
            <person name="White T.C."/>
        </authorList>
    </citation>
    <scope>NUCLEOTIDE SEQUENCE [LARGE SCALE GENOMIC DNA]</scope>
    <source>
        <strain evidence="3">ATCC MYA-4607 / CBS 118892</strain>
    </source>
</reference>
<evidence type="ECO:0000313" key="3">
    <source>
        <dbReference type="Proteomes" id="UP000008864"/>
    </source>
</evidence>
<sequence length="105" mass="11171">MAELEEIVSIFGCVIDSVPEEKLAGKRAGKLVAEVPAEKGAEQVVFENGVLGSLGRVNVERRRSQDVGLASHTASLEQRKPPHTGSSHAAEQDNGVELAEGRPGW</sequence>
<dbReference type="EMBL" id="GG700648">
    <property type="protein sequence ID" value="KFL60533.1"/>
    <property type="molecule type" value="Genomic_DNA"/>
</dbReference>
<dbReference type="RefSeq" id="XP_047605362.1">
    <property type="nucleotide sequence ID" value="XM_047750763.1"/>
</dbReference>
<dbReference type="HOGENOM" id="CLU_2238533_0_0_1"/>
<accession>A0A080WQR1</accession>